<dbReference type="Pfam" id="PF08241">
    <property type="entry name" value="Methyltransf_11"/>
    <property type="match status" value="1"/>
</dbReference>
<sequence length="259" mass="28668">MQTATDFTTITELAGDEVTRQQVASACHRYYWAASYCKGKDVLEVACGSGFGLGYLAQRARSVQAGDINPALVERVSAHYGDRVPTQTIDAQALPFANGSLDVVIIFEALYYLPEPTAFVAECRRVLRPGGYVLVTNSNKDMPDFNPSPYSRTYHGVVELGRLFDPAGFTTTFFGYWTYEAAPLWQRALVPLKKAVVAMNLMPKTMNGKKFLKRIVFGSLVRMPIEIGEGMIDYAPPDPVPAGVPDRRHRVVYCAAQRL</sequence>
<dbReference type="Proteomes" id="UP000189940">
    <property type="component" value="Unassembled WGS sequence"/>
</dbReference>
<proteinExistence type="predicted"/>
<evidence type="ECO:0000313" key="3">
    <source>
        <dbReference type="Proteomes" id="UP000189940"/>
    </source>
</evidence>
<protein>
    <recommendedName>
        <fullName evidence="1">Methyltransferase type 11 domain-containing protein</fullName>
    </recommendedName>
</protein>
<keyword evidence="3" id="KW-1185">Reference proteome</keyword>
<dbReference type="STRING" id="29421.B2M20_12840"/>
<dbReference type="Gene3D" id="3.40.50.150">
    <property type="entry name" value="Vaccinia Virus protein VP39"/>
    <property type="match status" value="1"/>
</dbReference>
<comment type="caution">
    <text evidence="2">The sequence shown here is derived from an EMBL/GenBank/DDBJ whole genome shotgun (WGS) entry which is preliminary data.</text>
</comment>
<gene>
    <name evidence="2" type="ORF">B2M20_12840</name>
</gene>
<dbReference type="OrthoDB" id="9777830at2"/>
<dbReference type="SUPFAM" id="SSF53335">
    <property type="entry name" value="S-adenosyl-L-methionine-dependent methyltransferases"/>
    <property type="match status" value="1"/>
</dbReference>
<accession>A0A1V4HVS6</accession>
<reference evidence="2 3" key="1">
    <citation type="submission" date="2017-02" db="EMBL/GenBank/DDBJ databases">
        <title>Genome sequence of the nitrite-oxidizing bacterium Nitrobacter vulgaris strain Ab1.</title>
        <authorList>
            <person name="Mellbye B.L."/>
            <person name="Davis E.W."/>
            <person name="Spieck E."/>
            <person name="Chang J.H."/>
            <person name="Bottomley P.J."/>
            <person name="Sayavedra-Soto L.A."/>
        </authorList>
    </citation>
    <scope>NUCLEOTIDE SEQUENCE [LARGE SCALE GENOMIC DNA]</scope>
    <source>
        <strain evidence="2 3">Ab1</strain>
    </source>
</reference>
<evidence type="ECO:0000313" key="2">
    <source>
        <dbReference type="EMBL" id="OPH82076.1"/>
    </source>
</evidence>
<feature type="domain" description="Methyltransferase type 11" evidence="1">
    <location>
        <begin position="43"/>
        <end position="134"/>
    </location>
</feature>
<dbReference type="EMBL" id="MWPQ01000049">
    <property type="protein sequence ID" value="OPH82076.1"/>
    <property type="molecule type" value="Genomic_DNA"/>
</dbReference>
<organism evidence="2 3">
    <name type="scientific">Nitrobacter vulgaris</name>
    <dbReference type="NCBI Taxonomy" id="29421"/>
    <lineage>
        <taxon>Bacteria</taxon>
        <taxon>Pseudomonadati</taxon>
        <taxon>Pseudomonadota</taxon>
        <taxon>Alphaproteobacteria</taxon>
        <taxon>Hyphomicrobiales</taxon>
        <taxon>Nitrobacteraceae</taxon>
        <taxon>Nitrobacter</taxon>
    </lineage>
</organism>
<dbReference type="InterPro" id="IPR013216">
    <property type="entry name" value="Methyltransf_11"/>
</dbReference>
<dbReference type="CDD" id="cd02440">
    <property type="entry name" value="AdoMet_MTases"/>
    <property type="match status" value="1"/>
</dbReference>
<evidence type="ECO:0000259" key="1">
    <source>
        <dbReference type="Pfam" id="PF08241"/>
    </source>
</evidence>
<dbReference type="RefSeq" id="WP_079447444.1">
    <property type="nucleotide sequence ID" value="NZ_MWPQ01000049.1"/>
</dbReference>
<dbReference type="PANTHER" id="PTHR43591">
    <property type="entry name" value="METHYLTRANSFERASE"/>
    <property type="match status" value="1"/>
</dbReference>
<dbReference type="InterPro" id="IPR029063">
    <property type="entry name" value="SAM-dependent_MTases_sf"/>
</dbReference>
<name>A0A1V4HVS6_NITVU</name>
<dbReference type="PANTHER" id="PTHR43591:SF24">
    <property type="entry name" value="2-METHOXY-6-POLYPRENYL-1,4-BENZOQUINOL METHYLASE, MITOCHONDRIAL"/>
    <property type="match status" value="1"/>
</dbReference>
<dbReference type="GO" id="GO:0008757">
    <property type="term" value="F:S-adenosylmethionine-dependent methyltransferase activity"/>
    <property type="evidence" value="ECO:0007669"/>
    <property type="project" value="InterPro"/>
</dbReference>
<dbReference type="AlphaFoldDB" id="A0A1V4HVS6"/>